<dbReference type="RefSeq" id="WP_146919073.1">
    <property type="nucleotide sequence ID" value="NZ_CP042430.1"/>
</dbReference>
<evidence type="ECO:0000313" key="2">
    <source>
        <dbReference type="EMBL" id="QEC47992.1"/>
    </source>
</evidence>
<proteinExistence type="predicted"/>
<dbReference type="Pfam" id="PF07993">
    <property type="entry name" value="NAD_binding_4"/>
    <property type="match status" value="1"/>
</dbReference>
<dbReference type="InterPro" id="IPR026055">
    <property type="entry name" value="FAR"/>
</dbReference>
<dbReference type="Gene3D" id="3.40.50.720">
    <property type="entry name" value="NAD(P)-binding Rossmann-like Domain"/>
    <property type="match status" value="1"/>
</dbReference>
<keyword evidence="3" id="KW-1185">Reference proteome</keyword>
<dbReference type="InterPro" id="IPR013120">
    <property type="entry name" value="FAR_NAD-bd"/>
</dbReference>
<dbReference type="SUPFAM" id="SSF51735">
    <property type="entry name" value="NAD(P)-binding Rossmann-fold domains"/>
    <property type="match status" value="1"/>
</dbReference>
<sequence length="379" mass="40305">MTHADRGGLLLTGASGFVGQSLLLRWLRRTDLPATVLVRAADDRAAQARVAGLLEGLGADDAQCARIRALAADMTDFDPADVAARVLATGAPIDHVVHSAACVRFDQELEAARAVNVQGTSKMLDVAQRLHAARPLRRYVQVSTAYVSGAHDGSFGEDDRRVGQAFRNTYEQSKLESEELVTRHAAGGLPVQIVRPSIVVGDRESGWTAAFNVLYVPLRALVAGAVAAVPEHDTGVLDVVPVDYVADAILSLSDAPADGRVYHLTAGRHAITVGQLADAACKATGQDRPSRVSAETFAATLGETAAGRVLAANLGDYLPYLDVRTTFDSAGAEAYLAPRGVRVTPVTDYLPRLIAFAQERRWGRVRGALAARTRTLLAR</sequence>
<dbReference type="OrthoDB" id="25607at2"/>
<evidence type="ECO:0000259" key="1">
    <source>
        <dbReference type="Pfam" id="PF07993"/>
    </source>
</evidence>
<accession>A0A5B8U5R5</accession>
<dbReference type="Proteomes" id="UP000321805">
    <property type="component" value="Chromosome"/>
</dbReference>
<dbReference type="GO" id="GO:0080019">
    <property type="term" value="F:alcohol-forming very long-chain fatty acyl-CoA reductase activity"/>
    <property type="evidence" value="ECO:0007669"/>
    <property type="project" value="InterPro"/>
</dbReference>
<gene>
    <name evidence="2" type="ORF">FSW04_10710</name>
</gene>
<protein>
    <submittedName>
        <fullName evidence="2">NAD-dependent epimerase/dehydratase family protein</fullName>
    </submittedName>
</protein>
<name>A0A5B8U5R5_9ACTN</name>
<dbReference type="EMBL" id="CP042430">
    <property type="protein sequence ID" value="QEC47992.1"/>
    <property type="molecule type" value="Genomic_DNA"/>
</dbReference>
<dbReference type="InterPro" id="IPR036291">
    <property type="entry name" value="NAD(P)-bd_dom_sf"/>
</dbReference>
<organism evidence="2 3">
    <name type="scientific">Baekduia soli</name>
    <dbReference type="NCBI Taxonomy" id="496014"/>
    <lineage>
        <taxon>Bacteria</taxon>
        <taxon>Bacillati</taxon>
        <taxon>Actinomycetota</taxon>
        <taxon>Thermoleophilia</taxon>
        <taxon>Solirubrobacterales</taxon>
        <taxon>Baekduiaceae</taxon>
        <taxon>Baekduia</taxon>
    </lineage>
</organism>
<evidence type="ECO:0000313" key="3">
    <source>
        <dbReference type="Proteomes" id="UP000321805"/>
    </source>
</evidence>
<reference evidence="2 3" key="1">
    <citation type="journal article" date="2018" name="J. Microbiol.">
        <title>Baekduia soli gen. nov., sp. nov., a novel bacterium isolated from the soil of Baekdu Mountain and proposal of a novel family name, Baekduiaceae fam. nov.</title>
        <authorList>
            <person name="An D.S."/>
            <person name="Siddiqi M.Z."/>
            <person name="Kim K.H."/>
            <person name="Yu H.S."/>
            <person name="Im W.T."/>
        </authorList>
    </citation>
    <scope>NUCLEOTIDE SEQUENCE [LARGE SCALE GENOMIC DNA]</scope>
    <source>
        <strain evidence="2 3">BR7-21</strain>
    </source>
</reference>
<dbReference type="PANTHER" id="PTHR11011">
    <property type="entry name" value="MALE STERILITY PROTEIN 2-RELATED"/>
    <property type="match status" value="1"/>
</dbReference>
<dbReference type="KEGG" id="bsol:FSW04_10710"/>
<dbReference type="AlphaFoldDB" id="A0A5B8U5R5"/>
<feature type="domain" description="Thioester reductase (TE)" evidence="1">
    <location>
        <begin position="11"/>
        <end position="249"/>
    </location>
</feature>